<dbReference type="HAMAP" id="MF_00004">
    <property type="entry name" value="Aden_phosphoribosyltr"/>
    <property type="match status" value="1"/>
</dbReference>
<evidence type="ECO:0000256" key="5">
    <source>
        <dbReference type="ARBA" id="ARBA00008391"/>
    </source>
</evidence>
<evidence type="ECO:0000256" key="1">
    <source>
        <dbReference type="ARBA" id="ARBA00000868"/>
    </source>
</evidence>
<proteinExistence type="inferred from homology"/>
<dbReference type="Gene3D" id="3.40.50.2020">
    <property type="match status" value="1"/>
</dbReference>
<dbReference type="GO" id="GO:0016208">
    <property type="term" value="F:AMP binding"/>
    <property type="evidence" value="ECO:0007669"/>
    <property type="project" value="TreeGrafter"/>
</dbReference>
<dbReference type="PATRIC" id="fig|1114963.3.peg.2924"/>
<comment type="function">
    <text evidence="2 11">Catalyzes a salvage reaction resulting in the formation of AMP, that is energically less costly than de novo synthesis.</text>
</comment>
<dbReference type="EC" id="2.4.2.7" evidence="6 11"/>
<keyword evidence="7 11" id="KW-0963">Cytoplasm</keyword>
<keyword evidence="10 11" id="KW-0660">Purine salvage</keyword>
<keyword evidence="8 11" id="KW-0328">Glycosyltransferase</keyword>
<dbReference type="NCBIfam" id="NF002636">
    <property type="entry name" value="PRK02304.1-5"/>
    <property type="match status" value="1"/>
</dbReference>
<comment type="pathway">
    <text evidence="4 11">Purine metabolism; AMP biosynthesis via salvage pathway; AMP from adenine: step 1/1.</text>
</comment>
<dbReference type="InterPro" id="IPR029057">
    <property type="entry name" value="PRTase-like"/>
</dbReference>
<evidence type="ECO:0000259" key="12">
    <source>
        <dbReference type="Pfam" id="PF00156"/>
    </source>
</evidence>
<keyword evidence="9 11" id="KW-0808">Transferase</keyword>
<dbReference type="GO" id="GO:0005737">
    <property type="term" value="C:cytoplasm"/>
    <property type="evidence" value="ECO:0007669"/>
    <property type="project" value="UniProtKB-SubCell"/>
</dbReference>
<reference evidence="13 14" key="1">
    <citation type="journal article" date="2015" name="G3 (Bethesda)">
        <title>Insights into Ongoing Evolution of the Hexachlorocyclohexane Catabolic Pathway from Comparative Genomics of Ten Sphingomonadaceae Strains.</title>
        <authorList>
            <person name="Pearce S.L."/>
            <person name="Oakeshott J.G."/>
            <person name="Pandey G."/>
        </authorList>
    </citation>
    <scope>NUCLEOTIDE SEQUENCE [LARGE SCALE GENOMIC DNA]</scope>
    <source>
        <strain evidence="13 14">LL02</strain>
    </source>
</reference>
<dbReference type="SUPFAM" id="SSF53271">
    <property type="entry name" value="PRTase-like"/>
    <property type="match status" value="1"/>
</dbReference>
<dbReference type="InterPro" id="IPR050054">
    <property type="entry name" value="UPRTase/APRTase"/>
</dbReference>
<dbReference type="CDD" id="cd06223">
    <property type="entry name" value="PRTases_typeI"/>
    <property type="match status" value="1"/>
</dbReference>
<dbReference type="PANTHER" id="PTHR32315">
    <property type="entry name" value="ADENINE PHOSPHORIBOSYLTRANSFERASE"/>
    <property type="match status" value="1"/>
</dbReference>
<dbReference type="EMBL" id="JACU01000005">
    <property type="protein sequence ID" value="KMS55404.1"/>
    <property type="molecule type" value="Genomic_DNA"/>
</dbReference>
<evidence type="ECO:0000256" key="2">
    <source>
        <dbReference type="ARBA" id="ARBA00003968"/>
    </source>
</evidence>
<dbReference type="NCBIfam" id="NF002634">
    <property type="entry name" value="PRK02304.1-3"/>
    <property type="match status" value="1"/>
</dbReference>
<dbReference type="Proteomes" id="UP000052268">
    <property type="component" value="Unassembled WGS sequence"/>
</dbReference>
<dbReference type="InterPro" id="IPR005764">
    <property type="entry name" value="Ade_phspho_trans"/>
</dbReference>
<feature type="domain" description="Phosphoribosyltransferase" evidence="12">
    <location>
        <begin position="30"/>
        <end position="154"/>
    </location>
</feature>
<evidence type="ECO:0000256" key="7">
    <source>
        <dbReference type="ARBA" id="ARBA00022490"/>
    </source>
</evidence>
<evidence type="ECO:0000313" key="13">
    <source>
        <dbReference type="EMBL" id="KMS55404.1"/>
    </source>
</evidence>
<sequence>MTVDDLKALVRTIPDFPKPGILFRDVTTLIGDGPGFAAAVGHMADRAEAAGAQVIAGIEARGFIFGAAIAVRLALPFVPVRKPGKLPVPVLAIDYALEYGTDTLEVDPGAVPDGARVVLVDDLIATGGTAMAAVELLRRAGGTVVQSLFAIDLPELGGARRLRDAKVPADALMSFDGH</sequence>
<dbReference type="PANTHER" id="PTHR32315:SF3">
    <property type="entry name" value="ADENINE PHOSPHORIBOSYLTRANSFERASE"/>
    <property type="match status" value="1"/>
</dbReference>
<dbReference type="GO" id="GO:0006168">
    <property type="term" value="P:adenine salvage"/>
    <property type="evidence" value="ECO:0007669"/>
    <property type="project" value="InterPro"/>
</dbReference>
<comment type="catalytic activity">
    <reaction evidence="1 11">
        <text>AMP + diphosphate = 5-phospho-alpha-D-ribose 1-diphosphate + adenine</text>
        <dbReference type="Rhea" id="RHEA:16609"/>
        <dbReference type="ChEBI" id="CHEBI:16708"/>
        <dbReference type="ChEBI" id="CHEBI:33019"/>
        <dbReference type="ChEBI" id="CHEBI:58017"/>
        <dbReference type="ChEBI" id="CHEBI:456215"/>
        <dbReference type="EC" id="2.4.2.7"/>
    </reaction>
</comment>
<dbReference type="GO" id="GO:0006166">
    <property type="term" value="P:purine ribonucleoside salvage"/>
    <property type="evidence" value="ECO:0007669"/>
    <property type="project" value="UniProtKB-UniRule"/>
</dbReference>
<evidence type="ECO:0000256" key="3">
    <source>
        <dbReference type="ARBA" id="ARBA00004496"/>
    </source>
</evidence>
<dbReference type="FunFam" id="3.40.50.2020:FF:000021">
    <property type="entry name" value="Adenine phosphoribosyltransferase"/>
    <property type="match status" value="1"/>
</dbReference>
<evidence type="ECO:0000313" key="14">
    <source>
        <dbReference type="Proteomes" id="UP000052268"/>
    </source>
</evidence>
<evidence type="ECO:0000256" key="8">
    <source>
        <dbReference type="ARBA" id="ARBA00022676"/>
    </source>
</evidence>
<dbReference type="GO" id="GO:0002055">
    <property type="term" value="F:adenine binding"/>
    <property type="evidence" value="ECO:0007669"/>
    <property type="project" value="TreeGrafter"/>
</dbReference>
<evidence type="ECO:0000256" key="6">
    <source>
        <dbReference type="ARBA" id="ARBA00011893"/>
    </source>
</evidence>
<evidence type="ECO:0000256" key="9">
    <source>
        <dbReference type="ARBA" id="ARBA00022679"/>
    </source>
</evidence>
<dbReference type="RefSeq" id="WP_059152166.1">
    <property type="nucleotide sequence ID" value="NZ_KQ130454.1"/>
</dbReference>
<evidence type="ECO:0000256" key="11">
    <source>
        <dbReference type="HAMAP-Rule" id="MF_00004"/>
    </source>
</evidence>
<name>A0A0J7XUU0_9SPHN</name>
<dbReference type="UniPathway" id="UPA00588">
    <property type="reaction ID" value="UER00646"/>
</dbReference>
<dbReference type="InterPro" id="IPR000836">
    <property type="entry name" value="PRTase_dom"/>
</dbReference>
<comment type="subcellular location">
    <subcellularLocation>
        <location evidence="3 11">Cytoplasm</location>
    </subcellularLocation>
</comment>
<comment type="subunit">
    <text evidence="11">Homodimer.</text>
</comment>
<gene>
    <name evidence="11" type="primary">apt</name>
    <name evidence="13" type="ORF">V474_20430</name>
</gene>
<dbReference type="GO" id="GO:0044209">
    <property type="term" value="P:AMP salvage"/>
    <property type="evidence" value="ECO:0007669"/>
    <property type="project" value="UniProtKB-UniRule"/>
</dbReference>
<evidence type="ECO:0000256" key="4">
    <source>
        <dbReference type="ARBA" id="ARBA00004659"/>
    </source>
</evidence>
<dbReference type="NCBIfam" id="TIGR01090">
    <property type="entry name" value="apt"/>
    <property type="match status" value="1"/>
</dbReference>
<dbReference type="AlphaFoldDB" id="A0A0J7XUU0"/>
<evidence type="ECO:0000256" key="10">
    <source>
        <dbReference type="ARBA" id="ARBA00022726"/>
    </source>
</evidence>
<dbReference type="OrthoDB" id="9803963at2"/>
<keyword evidence="14" id="KW-1185">Reference proteome</keyword>
<dbReference type="GO" id="GO:0003999">
    <property type="term" value="F:adenine phosphoribosyltransferase activity"/>
    <property type="evidence" value="ECO:0007669"/>
    <property type="project" value="UniProtKB-UniRule"/>
</dbReference>
<comment type="similarity">
    <text evidence="5 11">Belongs to the purine/pyrimidine phosphoribosyltransferase family.</text>
</comment>
<organism evidence="13 14">
    <name type="scientific">Novosphingobium barchaimii LL02</name>
    <dbReference type="NCBI Taxonomy" id="1114963"/>
    <lineage>
        <taxon>Bacteria</taxon>
        <taxon>Pseudomonadati</taxon>
        <taxon>Pseudomonadota</taxon>
        <taxon>Alphaproteobacteria</taxon>
        <taxon>Sphingomonadales</taxon>
        <taxon>Sphingomonadaceae</taxon>
        <taxon>Novosphingobium</taxon>
    </lineage>
</organism>
<dbReference type="Pfam" id="PF00156">
    <property type="entry name" value="Pribosyltran"/>
    <property type="match status" value="1"/>
</dbReference>
<accession>A0A0J7XUU0</accession>
<protein>
    <recommendedName>
        <fullName evidence="6 11">Adenine phosphoribosyltransferase</fullName>
        <shortName evidence="11">APRT</shortName>
        <ecNumber evidence="6 11">2.4.2.7</ecNumber>
    </recommendedName>
</protein>
<comment type="caution">
    <text evidence="13">The sequence shown here is derived from an EMBL/GenBank/DDBJ whole genome shotgun (WGS) entry which is preliminary data.</text>
</comment>